<proteinExistence type="predicted"/>
<sequence>MLGAMPSPEKPWLICFEFEFIKIDPASARKSPRLSKTYRSTANPRRVIVIIVFILAKFKAFVNKKN</sequence>
<evidence type="ECO:0000313" key="2">
    <source>
        <dbReference type="Proteomes" id="UP000176260"/>
    </source>
</evidence>
<evidence type="ECO:0000313" key="1">
    <source>
        <dbReference type="EMBL" id="OGY41143.1"/>
    </source>
</evidence>
<protein>
    <submittedName>
        <fullName evidence="1">Uncharacterized protein</fullName>
    </submittedName>
</protein>
<dbReference type="Proteomes" id="UP000176260">
    <property type="component" value="Unassembled WGS sequence"/>
</dbReference>
<name>A0A1G1XM29_9BACT</name>
<reference evidence="1 2" key="1">
    <citation type="journal article" date="2016" name="Nat. Commun.">
        <title>Thousands of microbial genomes shed light on interconnected biogeochemical processes in an aquifer system.</title>
        <authorList>
            <person name="Anantharaman K."/>
            <person name="Brown C.T."/>
            <person name="Hug L.A."/>
            <person name="Sharon I."/>
            <person name="Castelle C.J."/>
            <person name="Probst A.J."/>
            <person name="Thomas B.C."/>
            <person name="Singh A."/>
            <person name="Wilkins M.J."/>
            <person name="Karaoz U."/>
            <person name="Brodie E.L."/>
            <person name="Williams K.H."/>
            <person name="Hubbard S.S."/>
            <person name="Banfield J.F."/>
        </authorList>
    </citation>
    <scope>NUCLEOTIDE SEQUENCE [LARGE SCALE GENOMIC DNA]</scope>
</reference>
<gene>
    <name evidence="1" type="ORF">A2Y67_00900</name>
</gene>
<organism evidence="1 2">
    <name type="scientific">Candidatus Buchananbacteria bacterium RBG_13_39_9</name>
    <dbReference type="NCBI Taxonomy" id="1797531"/>
    <lineage>
        <taxon>Bacteria</taxon>
        <taxon>Candidatus Buchananiibacteriota</taxon>
    </lineage>
</organism>
<comment type="caution">
    <text evidence="1">The sequence shown here is derived from an EMBL/GenBank/DDBJ whole genome shotgun (WGS) entry which is preliminary data.</text>
</comment>
<accession>A0A1G1XM29</accession>
<dbReference type="EMBL" id="MHIA01000033">
    <property type="protein sequence ID" value="OGY41143.1"/>
    <property type="molecule type" value="Genomic_DNA"/>
</dbReference>
<dbReference type="AlphaFoldDB" id="A0A1G1XM29"/>